<comment type="caution">
    <text evidence="2">The sequence shown here is derived from an EMBL/GenBank/DDBJ whole genome shotgun (WGS) entry which is preliminary data.</text>
</comment>
<evidence type="ECO:0000313" key="3">
    <source>
        <dbReference type="Proteomes" id="UP000294656"/>
    </source>
</evidence>
<protein>
    <recommendedName>
        <fullName evidence="4">YlaH-like protein</fullName>
    </recommendedName>
</protein>
<gene>
    <name evidence="2" type="ORF">DFP79_1138</name>
</gene>
<organism evidence="2 3">
    <name type="scientific">Marinomonas balearica</name>
    <dbReference type="NCBI Taxonomy" id="491947"/>
    <lineage>
        <taxon>Bacteria</taxon>
        <taxon>Pseudomonadati</taxon>
        <taxon>Pseudomonadota</taxon>
        <taxon>Gammaproteobacteria</taxon>
        <taxon>Oceanospirillales</taxon>
        <taxon>Oceanospirillaceae</taxon>
        <taxon>Marinomonas</taxon>
    </lineage>
</organism>
<dbReference type="OrthoDB" id="6106953at2"/>
<name>A0A4R6MBP2_9GAMM</name>
<keyword evidence="3" id="KW-1185">Reference proteome</keyword>
<dbReference type="RefSeq" id="WP_133502957.1">
    <property type="nucleotide sequence ID" value="NZ_SNXC01000010.1"/>
</dbReference>
<feature type="transmembrane region" description="Helical" evidence="1">
    <location>
        <begin position="36"/>
        <end position="64"/>
    </location>
</feature>
<keyword evidence="1" id="KW-0812">Transmembrane</keyword>
<reference evidence="2 3" key="1">
    <citation type="submission" date="2019-03" db="EMBL/GenBank/DDBJ databases">
        <title>Genomic Encyclopedia of Type Strains, Phase III (KMG-III): the genomes of soil and plant-associated and newly described type strains.</title>
        <authorList>
            <person name="Whitman W."/>
        </authorList>
    </citation>
    <scope>NUCLEOTIDE SEQUENCE [LARGE SCALE GENOMIC DNA]</scope>
    <source>
        <strain evidence="2 3">CECT 7378</strain>
    </source>
</reference>
<keyword evidence="1" id="KW-0472">Membrane</keyword>
<accession>A0A4R6MBP2</accession>
<feature type="transmembrane region" description="Helical" evidence="1">
    <location>
        <begin position="6"/>
        <end position="24"/>
    </location>
</feature>
<dbReference type="AlphaFoldDB" id="A0A4R6MBP2"/>
<sequence>MLYPILVEYYLWFCFALLGITWVTRKNNVKLRQNLLYLYGMISALGFLLDFDWVAGVIFGLIVLEVGKVFKVWLDQKQQNLKK</sequence>
<dbReference type="EMBL" id="SNXC01000010">
    <property type="protein sequence ID" value="TDO98726.1"/>
    <property type="molecule type" value="Genomic_DNA"/>
</dbReference>
<proteinExistence type="predicted"/>
<evidence type="ECO:0008006" key="4">
    <source>
        <dbReference type="Google" id="ProtNLM"/>
    </source>
</evidence>
<dbReference type="Proteomes" id="UP000294656">
    <property type="component" value="Unassembled WGS sequence"/>
</dbReference>
<keyword evidence="1" id="KW-1133">Transmembrane helix</keyword>
<evidence type="ECO:0000313" key="2">
    <source>
        <dbReference type="EMBL" id="TDO98726.1"/>
    </source>
</evidence>
<evidence type="ECO:0000256" key="1">
    <source>
        <dbReference type="SAM" id="Phobius"/>
    </source>
</evidence>